<dbReference type="GO" id="GO:0008237">
    <property type="term" value="F:metallopeptidase activity"/>
    <property type="evidence" value="ECO:0007669"/>
    <property type="project" value="UniProtKB-KW"/>
</dbReference>
<organism evidence="3 4">
    <name type="scientific">Agromyces seonyuensis</name>
    <dbReference type="NCBI Taxonomy" id="2662446"/>
    <lineage>
        <taxon>Bacteria</taxon>
        <taxon>Bacillati</taxon>
        <taxon>Actinomycetota</taxon>
        <taxon>Actinomycetes</taxon>
        <taxon>Micrococcales</taxon>
        <taxon>Microbacteriaceae</taxon>
        <taxon>Agromyces</taxon>
    </lineage>
</organism>
<evidence type="ECO:0000259" key="2">
    <source>
        <dbReference type="Pfam" id="PF02517"/>
    </source>
</evidence>
<evidence type="ECO:0000313" key="3">
    <source>
        <dbReference type="EMBL" id="MWB98138.1"/>
    </source>
</evidence>
<feature type="transmembrane region" description="Helical" evidence="1">
    <location>
        <begin position="233"/>
        <end position="256"/>
    </location>
</feature>
<proteinExistence type="predicted"/>
<dbReference type="InterPro" id="IPR003675">
    <property type="entry name" value="Rce1/LyrA-like_dom"/>
</dbReference>
<sequence>MSTSPVAAAVAPVDRRRLGFEIVIVLGLSLGASAVYSIVNLIARLTAPTPLGDQSASINQTQSERGWLDITAQLLGILFPLFAVALVLFLLWEPGRSPFARIGLDFRRPWRDLGTGVGLVAVIGIPGLALYAAGRALGITVAVVPAPLDAAWYTIPLLVLAALKAALQEEVIMIGYLFTRLRQLGWGTWTIIVSSALLRGTYHLYQGFGPFIGNAAMGVIFGWAYVRWGRTMPLVIAHWILDIVSFVGYPLAVAWWPGIFAAPA</sequence>
<keyword evidence="1" id="KW-1133">Transmembrane helix</keyword>
<dbReference type="Pfam" id="PF02517">
    <property type="entry name" value="Rce1-like"/>
    <property type="match status" value="1"/>
</dbReference>
<accession>A0A6I4NUT2</accession>
<feature type="transmembrane region" description="Helical" evidence="1">
    <location>
        <begin position="22"/>
        <end position="43"/>
    </location>
</feature>
<keyword evidence="3" id="KW-0482">Metalloprotease</keyword>
<reference evidence="3 4" key="1">
    <citation type="submission" date="2019-12" db="EMBL/GenBank/DDBJ databases">
        <authorList>
            <person name="Kim Y.S."/>
        </authorList>
    </citation>
    <scope>NUCLEOTIDE SEQUENCE [LARGE SCALE GENOMIC DNA]</scope>
    <source>
        <strain evidence="3 4">MMS17-SY077</strain>
    </source>
</reference>
<feature type="transmembrane region" description="Helical" evidence="1">
    <location>
        <begin position="208"/>
        <end position="226"/>
    </location>
</feature>
<dbReference type="AlphaFoldDB" id="A0A6I4NUT2"/>
<keyword evidence="1" id="KW-0812">Transmembrane</keyword>
<gene>
    <name evidence="3" type="ORF">GB864_06200</name>
</gene>
<dbReference type="EMBL" id="WSTA01000020">
    <property type="protein sequence ID" value="MWB98138.1"/>
    <property type="molecule type" value="Genomic_DNA"/>
</dbReference>
<feature type="transmembrane region" description="Helical" evidence="1">
    <location>
        <begin position="139"/>
        <end position="163"/>
    </location>
</feature>
<evidence type="ECO:0000313" key="4">
    <source>
        <dbReference type="Proteomes" id="UP000438182"/>
    </source>
</evidence>
<dbReference type="Proteomes" id="UP000438182">
    <property type="component" value="Unassembled WGS sequence"/>
</dbReference>
<dbReference type="RefSeq" id="WP_160423479.1">
    <property type="nucleotide sequence ID" value="NZ_WSTA01000020.1"/>
</dbReference>
<keyword evidence="4" id="KW-1185">Reference proteome</keyword>
<evidence type="ECO:0000256" key="1">
    <source>
        <dbReference type="SAM" id="Phobius"/>
    </source>
</evidence>
<feature type="transmembrane region" description="Helical" evidence="1">
    <location>
        <begin position="113"/>
        <end position="133"/>
    </location>
</feature>
<name>A0A6I4NUT2_9MICO</name>
<keyword evidence="1" id="KW-0472">Membrane</keyword>
<keyword evidence="3" id="KW-0378">Hydrolase</keyword>
<comment type="caution">
    <text evidence="3">The sequence shown here is derived from an EMBL/GenBank/DDBJ whole genome shotgun (WGS) entry which is preliminary data.</text>
</comment>
<feature type="transmembrane region" description="Helical" evidence="1">
    <location>
        <begin position="184"/>
        <end position="202"/>
    </location>
</feature>
<keyword evidence="3" id="KW-0645">Protease</keyword>
<dbReference type="GO" id="GO:0080120">
    <property type="term" value="P:CAAX-box protein maturation"/>
    <property type="evidence" value="ECO:0007669"/>
    <property type="project" value="UniProtKB-ARBA"/>
</dbReference>
<dbReference type="GO" id="GO:0004175">
    <property type="term" value="F:endopeptidase activity"/>
    <property type="evidence" value="ECO:0007669"/>
    <property type="project" value="UniProtKB-ARBA"/>
</dbReference>
<feature type="transmembrane region" description="Helical" evidence="1">
    <location>
        <begin position="70"/>
        <end position="92"/>
    </location>
</feature>
<protein>
    <submittedName>
        <fullName evidence="3">CPBP family intramembrane metalloprotease</fullName>
    </submittedName>
</protein>
<feature type="domain" description="CAAX prenyl protease 2/Lysostaphin resistance protein A-like" evidence="2">
    <location>
        <begin position="153"/>
        <end position="243"/>
    </location>
</feature>
<dbReference type="GO" id="GO:0006508">
    <property type="term" value="P:proteolysis"/>
    <property type="evidence" value="ECO:0007669"/>
    <property type="project" value="UniProtKB-KW"/>
</dbReference>